<dbReference type="PROSITE" id="PS51645">
    <property type="entry name" value="PHR_CRY_ALPHA_BETA"/>
    <property type="match status" value="1"/>
</dbReference>
<evidence type="ECO:0000313" key="18">
    <source>
        <dbReference type="Proteomes" id="UP001107558"/>
    </source>
</evidence>
<name>A0A9J6BUP2_POLVA</name>
<accession>A0A9J6BUP2</accession>
<comment type="caution">
    <text evidence="17">The sequence shown here is derived from an EMBL/GenBank/DDBJ whole genome shotgun (WGS) entry which is preliminary data.</text>
</comment>
<evidence type="ECO:0000256" key="7">
    <source>
        <dbReference type="ARBA" id="ARBA00022827"/>
    </source>
</evidence>
<dbReference type="InterPro" id="IPR052219">
    <property type="entry name" value="Photolyase_Class-2"/>
</dbReference>
<evidence type="ECO:0000256" key="14">
    <source>
        <dbReference type="ARBA" id="ARBA00083107"/>
    </source>
</evidence>
<dbReference type="Gene3D" id="3.40.50.620">
    <property type="entry name" value="HUPs"/>
    <property type="match status" value="1"/>
</dbReference>
<dbReference type="Gene3D" id="1.25.40.80">
    <property type="match status" value="1"/>
</dbReference>
<dbReference type="Proteomes" id="UP001107558">
    <property type="component" value="Chromosome 3"/>
</dbReference>
<proteinExistence type="inferred from homology"/>
<dbReference type="SUPFAM" id="SSF52425">
    <property type="entry name" value="Cryptochrome/photolyase, N-terminal domain"/>
    <property type="match status" value="1"/>
</dbReference>
<keyword evidence="7" id="KW-0274">FAD</keyword>
<dbReference type="Gene3D" id="1.10.579.10">
    <property type="entry name" value="DNA Cyclobutane Dipyrimidine Photolyase, subunit A, domain 3"/>
    <property type="match status" value="1"/>
</dbReference>
<keyword evidence="8" id="KW-0238">DNA-binding</keyword>
<evidence type="ECO:0000256" key="1">
    <source>
        <dbReference type="ARBA" id="ARBA00001974"/>
    </source>
</evidence>
<comment type="cofactor">
    <cofactor evidence="1">
        <name>FAD</name>
        <dbReference type="ChEBI" id="CHEBI:57692"/>
    </cofactor>
</comment>
<feature type="coiled-coil region" evidence="15">
    <location>
        <begin position="110"/>
        <end position="137"/>
    </location>
</feature>
<evidence type="ECO:0000256" key="2">
    <source>
        <dbReference type="ARBA" id="ARBA00006409"/>
    </source>
</evidence>
<dbReference type="FunFam" id="1.25.40.80:FF:000004">
    <property type="entry name" value="Deoxyribodipyrimidine photolyase"/>
    <property type="match status" value="1"/>
</dbReference>
<evidence type="ECO:0000256" key="5">
    <source>
        <dbReference type="ARBA" id="ARBA00022630"/>
    </source>
</evidence>
<evidence type="ECO:0000256" key="11">
    <source>
        <dbReference type="ARBA" id="ARBA00031671"/>
    </source>
</evidence>
<evidence type="ECO:0000259" key="16">
    <source>
        <dbReference type="PROSITE" id="PS51645"/>
    </source>
</evidence>
<keyword evidence="6" id="KW-0227">DNA damage</keyword>
<evidence type="ECO:0000256" key="4">
    <source>
        <dbReference type="ARBA" id="ARBA00014046"/>
    </source>
</evidence>
<evidence type="ECO:0000256" key="3">
    <source>
        <dbReference type="ARBA" id="ARBA00013149"/>
    </source>
</evidence>
<evidence type="ECO:0000256" key="12">
    <source>
        <dbReference type="ARBA" id="ARBA00033999"/>
    </source>
</evidence>
<evidence type="ECO:0000256" key="15">
    <source>
        <dbReference type="SAM" id="Coils"/>
    </source>
</evidence>
<feature type="domain" description="Photolyase/cryptochrome alpha/beta" evidence="16">
    <location>
        <begin position="60"/>
        <end position="192"/>
    </location>
</feature>
<keyword evidence="15" id="KW-0175">Coiled coil</keyword>
<evidence type="ECO:0000256" key="10">
    <source>
        <dbReference type="ARBA" id="ARBA00023239"/>
    </source>
</evidence>
<evidence type="ECO:0000256" key="8">
    <source>
        <dbReference type="ARBA" id="ARBA00023125"/>
    </source>
</evidence>
<dbReference type="FunFam" id="1.10.579.10:FF:000002">
    <property type="entry name" value="Deoxyribodipyrimidine photolyase"/>
    <property type="match status" value="1"/>
</dbReference>
<dbReference type="EC" id="4.1.99.3" evidence="3"/>
<evidence type="ECO:0000256" key="13">
    <source>
        <dbReference type="ARBA" id="ARBA00059220"/>
    </source>
</evidence>
<comment type="similarity">
    <text evidence="2">Belongs to the DNA photolyase class-2 family.</text>
</comment>
<keyword evidence="9" id="KW-0234">DNA repair</keyword>
<dbReference type="InterPro" id="IPR036134">
    <property type="entry name" value="Crypto/Photolyase_FAD-like_sf"/>
</dbReference>
<dbReference type="InterPro" id="IPR006050">
    <property type="entry name" value="DNA_photolyase_N"/>
</dbReference>
<keyword evidence="18" id="KW-1185">Reference proteome</keyword>
<keyword evidence="10" id="KW-0456">Lyase</keyword>
<dbReference type="InterPro" id="IPR014729">
    <property type="entry name" value="Rossmann-like_a/b/a_fold"/>
</dbReference>
<dbReference type="PANTHER" id="PTHR10211">
    <property type="entry name" value="DEOXYRIBODIPYRIMIDINE PHOTOLYASE"/>
    <property type="match status" value="1"/>
</dbReference>
<dbReference type="FunFam" id="3.40.50.620:FF:000110">
    <property type="entry name" value="Deoxyribodipyrimidine photolyase"/>
    <property type="match status" value="1"/>
</dbReference>
<dbReference type="GO" id="GO:0009650">
    <property type="term" value="P:UV protection"/>
    <property type="evidence" value="ECO:0007669"/>
    <property type="project" value="UniProtKB-ARBA"/>
</dbReference>
<gene>
    <name evidence="17" type="ORF">PVAND_003092</name>
</gene>
<organism evidence="17 18">
    <name type="scientific">Polypedilum vanderplanki</name>
    <name type="common">Sleeping chironomid midge</name>
    <dbReference type="NCBI Taxonomy" id="319348"/>
    <lineage>
        <taxon>Eukaryota</taxon>
        <taxon>Metazoa</taxon>
        <taxon>Ecdysozoa</taxon>
        <taxon>Arthropoda</taxon>
        <taxon>Hexapoda</taxon>
        <taxon>Insecta</taxon>
        <taxon>Pterygota</taxon>
        <taxon>Neoptera</taxon>
        <taxon>Endopterygota</taxon>
        <taxon>Diptera</taxon>
        <taxon>Nematocera</taxon>
        <taxon>Chironomoidea</taxon>
        <taxon>Chironomidae</taxon>
        <taxon>Chironominae</taxon>
        <taxon>Polypedilum</taxon>
        <taxon>Polypedilum</taxon>
    </lineage>
</organism>
<evidence type="ECO:0000256" key="9">
    <source>
        <dbReference type="ARBA" id="ARBA00023204"/>
    </source>
</evidence>
<comment type="catalytic activity">
    <reaction evidence="12">
        <text>cyclobutadipyrimidine (in DNA) = 2 pyrimidine residues (in DNA).</text>
        <dbReference type="EC" id="4.1.99.3"/>
    </reaction>
</comment>
<sequence length="502" mass="59521">MKRKVSTDESKTSKKSKVEEFIEEIHNNRIEFAENIQKFKFNRNRLRFINELEKLSDDKNGICYWMSRDQRVQDNWALLFSQKLALKNHWPLHVIFCITDDYLNSSLRNYKFLLDGLQEVSKELEDLNINFHLLNGDHSVEIPNFLKKFNIGCLVCDLSVLRKHREWVEKIKIALPPSTGFIQIDSHNVVPVWEASDKQEYHARTMRSKIYDKLGDYLTEFPPVVRHPYDADKNSQAKSIDWKAALKFIKSEAYAVTDFDFYKPGYKNGMIMLDTFIKERLAIYEKRQDPLGDGISNLSIYFRYGHIAPQRAVLEVAKFRKTQSENVEMFIDEVIMRRELCENFCWYNENYDNFNGLPDWGQKTLNDHRKDKREWNYTLEELENAKTHDDLWNSAQLQMIKEGKMHRWLRMYWGKKILEWTKTPEEAIEFSIILNDRYNLDGREPGGYAGCLWSIGGLHDVAFAERVIFGKVRFMNYAGCKRKFKVDEYIARYGGIVHNKKK</sequence>
<dbReference type="GO" id="GO:0003677">
    <property type="term" value="F:DNA binding"/>
    <property type="evidence" value="ECO:0007669"/>
    <property type="project" value="UniProtKB-KW"/>
</dbReference>
<dbReference type="OrthoDB" id="496749at2759"/>
<keyword evidence="5" id="KW-0285">Flavoprotein</keyword>
<dbReference type="Pfam" id="PF00875">
    <property type="entry name" value="DNA_photolyase"/>
    <property type="match status" value="1"/>
</dbReference>
<evidence type="ECO:0000256" key="6">
    <source>
        <dbReference type="ARBA" id="ARBA00022763"/>
    </source>
</evidence>
<dbReference type="PANTHER" id="PTHR10211:SF0">
    <property type="entry name" value="DEOXYRIBODIPYRIMIDINE PHOTO-LYASE"/>
    <property type="match status" value="1"/>
</dbReference>
<protein>
    <recommendedName>
        <fullName evidence="4">Deoxyribodipyrimidine photo-lyase</fullName>
        <ecNumber evidence="3">4.1.99.3</ecNumber>
    </recommendedName>
    <alternativeName>
        <fullName evidence="11">DNA photolyase</fullName>
    </alternativeName>
    <alternativeName>
        <fullName evidence="14">Photoreactivating enzyme</fullName>
    </alternativeName>
</protein>
<dbReference type="NCBIfam" id="TIGR00591">
    <property type="entry name" value="phr2"/>
    <property type="match status" value="1"/>
</dbReference>
<dbReference type="GO" id="GO:0003904">
    <property type="term" value="F:deoxyribodipyrimidine photo-lyase activity"/>
    <property type="evidence" value="ECO:0007669"/>
    <property type="project" value="UniProtKB-EC"/>
</dbReference>
<comment type="function">
    <text evidence="13">Involved in repair of UV radiation-induced DNA damage. Catalyzes the light-dependent monomerization (300-600 nm) of cyclobutyl pyrimidine dimers (in cis-syn configuration), which are formed between adjacent bases on the same DNA strand upon exposure to ultraviolet radiation.</text>
</comment>
<evidence type="ECO:0000313" key="17">
    <source>
        <dbReference type="EMBL" id="KAG5673014.1"/>
    </source>
</evidence>
<dbReference type="InterPro" id="IPR008148">
    <property type="entry name" value="DNA_photolyase_2"/>
</dbReference>
<dbReference type="GO" id="GO:0000719">
    <property type="term" value="P:photoreactive repair"/>
    <property type="evidence" value="ECO:0007669"/>
    <property type="project" value="TreeGrafter"/>
</dbReference>
<dbReference type="InterPro" id="IPR036155">
    <property type="entry name" value="Crypto/Photolyase_N_sf"/>
</dbReference>
<dbReference type="EMBL" id="JADBJN010000003">
    <property type="protein sequence ID" value="KAG5673014.1"/>
    <property type="molecule type" value="Genomic_DNA"/>
</dbReference>
<dbReference type="AlphaFoldDB" id="A0A9J6BUP2"/>
<dbReference type="SUPFAM" id="SSF48173">
    <property type="entry name" value="Cryptochrome/photolyase FAD-binding domain"/>
    <property type="match status" value="1"/>
</dbReference>
<reference evidence="17" key="1">
    <citation type="submission" date="2021-03" db="EMBL/GenBank/DDBJ databases">
        <title>Chromosome level genome of the anhydrobiotic midge Polypedilum vanderplanki.</title>
        <authorList>
            <person name="Yoshida Y."/>
            <person name="Kikawada T."/>
            <person name="Gusev O."/>
        </authorList>
    </citation>
    <scope>NUCLEOTIDE SEQUENCE</scope>
    <source>
        <strain evidence="17">NIAS01</strain>
        <tissue evidence="17">Whole body or cell culture</tissue>
    </source>
</reference>